<evidence type="ECO:0000256" key="1">
    <source>
        <dbReference type="SAM" id="MobiDB-lite"/>
    </source>
</evidence>
<proteinExistence type="predicted"/>
<gene>
    <name evidence="2" type="ORF">HZZ05_08490</name>
</gene>
<dbReference type="EMBL" id="JACBXV010000114">
    <property type="protein sequence ID" value="NYS69552.1"/>
    <property type="molecule type" value="Genomic_DNA"/>
</dbReference>
<accession>A0A853EMQ9</accession>
<evidence type="ECO:0000313" key="2">
    <source>
        <dbReference type="EMBL" id="NYS69552.1"/>
    </source>
</evidence>
<name>A0A853EMQ9_9ACTO</name>
<comment type="caution">
    <text evidence="2">The sequence shown here is derived from an EMBL/GenBank/DDBJ whole genome shotgun (WGS) entry which is preliminary data.</text>
</comment>
<protein>
    <submittedName>
        <fullName evidence="2">Uncharacterized protein</fullName>
    </submittedName>
</protein>
<dbReference type="Proteomes" id="UP000572528">
    <property type="component" value="Unassembled WGS sequence"/>
</dbReference>
<evidence type="ECO:0000313" key="3">
    <source>
        <dbReference type="Proteomes" id="UP000572528"/>
    </source>
</evidence>
<feature type="region of interest" description="Disordered" evidence="1">
    <location>
        <begin position="219"/>
        <end position="247"/>
    </location>
</feature>
<dbReference type="AlphaFoldDB" id="A0A853EMQ9"/>
<organism evidence="2 3">
    <name type="scientific">Actinomyces bowdenii</name>
    <dbReference type="NCBI Taxonomy" id="131109"/>
    <lineage>
        <taxon>Bacteria</taxon>
        <taxon>Bacillati</taxon>
        <taxon>Actinomycetota</taxon>
        <taxon>Actinomycetes</taxon>
        <taxon>Actinomycetales</taxon>
        <taxon>Actinomycetaceae</taxon>
        <taxon>Actinomyces</taxon>
    </lineage>
</organism>
<sequence length="247" mass="26338">MSGADSSYGGEMLRLWGWFRGAGAWWVSVGAVVVLGVSGCAGPGSGGAASPSPSSTGIPKDVKVCGFLSPSETEGALEYKVGKMIYYHFPGYGLEDEYDPAKTVLGCAIFPSSNDNPQIDMWYEPNGVIHRVMPARPTDPIPVFDDAKAMEGAAEFTIDGVEGEGLTLLDERKSVAMWHYPDDHVLIVRMTFYDSDDATDYTEQAKALVEASVSGVVEQASKSRQELTGYPLDSAPPGMELATPNPG</sequence>
<reference evidence="2 3" key="1">
    <citation type="submission" date="2020-07" db="EMBL/GenBank/DDBJ databases">
        <title>MOT database genomes.</title>
        <authorList>
            <person name="Joseph S."/>
            <person name="Aduse-Opoku J."/>
            <person name="Hashim A."/>
            <person name="Wade W."/>
            <person name="Curtis M."/>
        </authorList>
    </citation>
    <scope>NUCLEOTIDE SEQUENCE [LARGE SCALE GENOMIC DNA]</scope>
    <source>
        <strain evidence="2 3">WMus004</strain>
    </source>
</reference>